<sequence length="325" mass="36811">MEDSSKLNSIDLSSADITTSLSLLKQACMDSGFFYVTNHGISEEFMDQVFTQSKNFFDLPLEEKMKLLRNEKHRGYTPALDELLDPANQIHGDHKEGFYIGIELPEDDPQAQRPFYGTNLWPDSDILPGWRQTMERYHQQALEVVKKTARLIALALDLDANFFEQPEMLGNPIAILRLLHYEGQASDPAKGIYGAGAHSDYGLITLLATDSVSGLQICKDKDAKPQVWEYVEPLKGAFVVNLGDMLERWSNGVFRSTLHRVLLGNGEDRYSIPYFVLPGHDCVVECLPTCQSEQNPPKFPPIRCETYLLQKYQNTHADLSTYNRS</sequence>
<accession>A0A251T0L5</accession>
<keyword evidence="8" id="KW-1185">Reference proteome</keyword>
<dbReference type="InterPro" id="IPR044861">
    <property type="entry name" value="IPNS-like_FE2OG_OXY"/>
</dbReference>
<evidence type="ECO:0000256" key="2">
    <source>
        <dbReference type="ARBA" id="ARBA00022723"/>
    </source>
</evidence>
<gene>
    <name evidence="7" type="ORF">HannXRQ_Chr12g0358141</name>
</gene>
<protein>
    <submittedName>
        <fullName evidence="7">Putative isopenicillin N synthase</fullName>
    </submittedName>
</protein>
<dbReference type="Gene3D" id="2.60.120.330">
    <property type="entry name" value="B-lactam Antibiotic, Isopenicillin N Synthase, Chain"/>
    <property type="match status" value="1"/>
</dbReference>
<dbReference type="STRING" id="4232.A0A251T0L5"/>
<evidence type="ECO:0000313" key="8">
    <source>
        <dbReference type="Proteomes" id="UP000215914"/>
    </source>
</evidence>
<dbReference type="InterPro" id="IPR026992">
    <property type="entry name" value="DIOX_N"/>
</dbReference>
<dbReference type="EMBL" id="CM007901">
    <property type="protein sequence ID" value="OTG04056.1"/>
    <property type="molecule type" value="Genomic_DNA"/>
</dbReference>
<dbReference type="InterPro" id="IPR027443">
    <property type="entry name" value="IPNS-like_sf"/>
</dbReference>
<dbReference type="PRINTS" id="PR00682">
    <property type="entry name" value="IPNSYNTHASE"/>
</dbReference>
<dbReference type="Proteomes" id="UP000215914">
    <property type="component" value="Chromosome 12"/>
</dbReference>
<dbReference type="InParanoid" id="A0A251T0L5"/>
<evidence type="ECO:0000313" key="7">
    <source>
        <dbReference type="EMBL" id="OTG04056.1"/>
    </source>
</evidence>
<name>A0A251T0L5_HELAN</name>
<dbReference type="PANTHER" id="PTHR10209">
    <property type="entry name" value="OXIDOREDUCTASE, 2OG-FE II OXYGENASE FAMILY PROTEIN"/>
    <property type="match status" value="1"/>
</dbReference>
<keyword evidence="3 5" id="KW-0560">Oxidoreductase</keyword>
<proteinExistence type="inferred from homology"/>
<dbReference type="GO" id="GO:0046872">
    <property type="term" value="F:metal ion binding"/>
    <property type="evidence" value="ECO:0007669"/>
    <property type="project" value="UniProtKB-KW"/>
</dbReference>
<organism evidence="7 8">
    <name type="scientific">Helianthus annuus</name>
    <name type="common">Common sunflower</name>
    <dbReference type="NCBI Taxonomy" id="4232"/>
    <lineage>
        <taxon>Eukaryota</taxon>
        <taxon>Viridiplantae</taxon>
        <taxon>Streptophyta</taxon>
        <taxon>Embryophyta</taxon>
        <taxon>Tracheophyta</taxon>
        <taxon>Spermatophyta</taxon>
        <taxon>Magnoliopsida</taxon>
        <taxon>eudicotyledons</taxon>
        <taxon>Gunneridae</taxon>
        <taxon>Pentapetalae</taxon>
        <taxon>asterids</taxon>
        <taxon>campanulids</taxon>
        <taxon>Asterales</taxon>
        <taxon>Asteraceae</taxon>
        <taxon>Asteroideae</taxon>
        <taxon>Heliantheae alliance</taxon>
        <taxon>Heliantheae</taxon>
        <taxon>Helianthus</taxon>
    </lineage>
</organism>
<evidence type="ECO:0000256" key="5">
    <source>
        <dbReference type="RuleBase" id="RU003682"/>
    </source>
</evidence>
<keyword evidence="4 5" id="KW-0408">Iron</keyword>
<dbReference type="GO" id="GO:0016705">
    <property type="term" value="F:oxidoreductase activity, acting on paired donors, with incorporation or reduction of molecular oxygen"/>
    <property type="evidence" value="ECO:0007669"/>
    <property type="project" value="UniProtKB-ARBA"/>
</dbReference>
<evidence type="ECO:0000259" key="6">
    <source>
        <dbReference type="PROSITE" id="PS51471"/>
    </source>
</evidence>
<dbReference type="PROSITE" id="PS51471">
    <property type="entry name" value="FE2OG_OXY"/>
    <property type="match status" value="1"/>
</dbReference>
<dbReference type="FunCoup" id="A0A251T0L5">
    <property type="interactions" value="108"/>
</dbReference>
<comment type="similarity">
    <text evidence="1 5">Belongs to the iron/ascorbate-dependent oxidoreductase family.</text>
</comment>
<dbReference type="Pfam" id="PF03171">
    <property type="entry name" value="2OG-FeII_Oxy"/>
    <property type="match status" value="1"/>
</dbReference>
<evidence type="ECO:0000256" key="4">
    <source>
        <dbReference type="ARBA" id="ARBA00023004"/>
    </source>
</evidence>
<evidence type="ECO:0000256" key="3">
    <source>
        <dbReference type="ARBA" id="ARBA00023002"/>
    </source>
</evidence>
<dbReference type="PANTHER" id="PTHR10209:SF867">
    <property type="entry name" value="2-OXOGLUTARATE (2OG) AND FE(II)-DEPENDENT OXYGENASE SUPERFAMILY PROTEIN"/>
    <property type="match status" value="1"/>
</dbReference>
<dbReference type="GO" id="GO:0051213">
    <property type="term" value="F:dioxygenase activity"/>
    <property type="evidence" value="ECO:0007669"/>
    <property type="project" value="UniProtKB-ARBA"/>
</dbReference>
<evidence type="ECO:0000256" key="1">
    <source>
        <dbReference type="ARBA" id="ARBA00008056"/>
    </source>
</evidence>
<dbReference type="InterPro" id="IPR005123">
    <property type="entry name" value="Oxoglu/Fe-dep_dioxygenase_dom"/>
</dbReference>
<feature type="domain" description="Fe2OG dioxygenase" evidence="6">
    <location>
        <begin position="172"/>
        <end position="278"/>
    </location>
</feature>
<dbReference type="Pfam" id="PF14226">
    <property type="entry name" value="DIOX_N"/>
    <property type="match status" value="1"/>
</dbReference>
<dbReference type="OMA" id="DAMEFWS"/>
<dbReference type="FunFam" id="2.60.120.330:FF:000006">
    <property type="entry name" value="2-oxoglutarate-Fe(II) type oxidoreductase hxnY"/>
    <property type="match status" value="1"/>
</dbReference>
<dbReference type="OrthoDB" id="288590at2759"/>
<dbReference type="SUPFAM" id="SSF51197">
    <property type="entry name" value="Clavaminate synthase-like"/>
    <property type="match status" value="1"/>
</dbReference>
<keyword evidence="2 5" id="KW-0479">Metal-binding</keyword>
<reference evidence="8" key="1">
    <citation type="journal article" date="2017" name="Nature">
        <title>The sunflower genome provides insights into oil metabolism, flowering and Asterid evolution.</title>
        <authorList>
            <person name="Badouin H."/>
            <person name="Gouzy J."/>
            <person name="Grassa C.J."/>
            <person name="Murat F."/>
            <person name="Staton S.E."/>
            <person name="Cottret L."/>
            <person name="Lelandais-Briere C."/>
            <person name="Owens G.L."/>
            <person name="Carrere S."/>
            <person name="Mayjonade B."/>
            <person name="Legrand L."/>
            <person name="Gill N."/>
            <person name="Kane N.C."/>
            <person name="Bowers J.E."/>
            <person name="Hubner S."/>
            <person name="Bellec A."/>
            <person name="Berard A."/>
            <person name="Berges H."/>
            <person name="Blanchet N."/>
            <person name="Boniface M.C."/>
            <person name="Brunel D."/>
            <person name="Catrice O."/>
            <person name="Chaidir N."/>
            <person name="Claudel C."/>
            <person name="Donnadieu C."/>
            <person name="Faraut T."/>
            <person name="Fievet G."/>
            <person name="Helmstetter N."/>
            <person name="King M."/>
            <person name="Knapp S.J."/>
            <person name="Lai Z."/>
            <person name="Le Paslier M.C."/>
            <person name="Lippi Y."/>
            <person name="Lorenzon L."/>
            <person name="Mandel J.R."/>
            <person name="Marage G."/>
            <person name="Marchand G."/>
            <person name="Marquand E."/>
            <person name="Bret-Mestries E."/>
            <person name="Morien E."/>
            <person name="Nambeesan S."/>
            <person name="Nguyen T."/>
            <person name="Pegot-Espagnet P."/>
            <person name="Pouilly N."/>
            <person name="Raftis F."/>
            <person name="Sallet E."/>
            <person name="Schiex T."/>
            <person name="Thomas J."/>
            <person name="Vandecasteele C."/>
            <person name="Vares D."/>
            <person name="Vear F."/>
            <person name="Vautrin S."/>
            <person name="Crespi M."/>
            <person name="Mangin B."/>
            <person name="Burke J.M."/>
            <person name="Salse J."/>
            <person name="Munos S."/>
            <person name="Vincourt P."/>
            <person name="Rieseberg L.H."/>
            <person name="Langlade N.B."/>
        </authorList>
    </citation>
    <scope>NUCLEOTIDE SEQUENCE [LARGE SCALE GENOMIC DNA]</scope>
    <source>
        <strain evidence="8">cv. SF193</strain>
    </source>
</reference>
<dbReference type="AlphaFoldDB" id="A0A251T0L5"/>